<name>A0A2H3DHY0_ARMGA</name>
<evidence type="ECO:0000313" key="1">
    <source>
        <dbReference type="EMBL" id="PBK87863.1"/>
    </source>
</evidence>
<keyword evidence="2" id="KW-1185">Reference proteome</keyword>
<protein>
    <recommendedName>
        <fullName evidence="3">Nucleotidyl transferase domain-containing protein</fullName>
    </recommendedName>
</protein>
<dbReference type="InParanoid" id="A0A2H3DHY0"/>
<gene>
    <name evidence="1" type="ORF">ARMGADRAFT_1085199</name>
</gene>
<dbReference type="Proteomes" id="UP000217790">
    <property type="component" value="Unassembled WGS sequence"/>
</dbReference>
<evidence type="ECO:0008006" key="3">
    <source>
        <dbReference type="Google" id="ProtNLM"/>
    </source>
</evidence>
<dbReference type="EMBL" id="KZ293676">
    <property type="protein sequence ID" value="PBK87863.1"/>
    <property type="molecule type" value="Genomic_DNA"/>
</dbReference>
<accession>A0A2H3DHY0</accession>
<sequence>MDLDISTSPLVTCEFTVVILTGFDVKLMPLMSDYSNEPCPKALLPVVNKPMVDYVFAWLELSSIKHTQGPLHTTRFCDPYLQQYKSYDPMLIPT</sequence>
<evidence type="ECO:0000313" key="2">
    <source>
        <dbReference type="Proteomes" id="UP000217790"/>
    </source>
</evidence>
<reference evidence="2" key="1">
    <citation type="journal article" date="2017" name="Nat. Ecol. Evol.">
        <title>Genome expansion and lineage-specific genetic innovations in the forest pathogenic fungi Armillaria.</title>
        <authorList>
            <person name="Sipos G."/>
            <person name="Prasanna A.N."/>
            <person name="Walter M.C."/>
            <person name="O'Connor E."/>
            <person name="Balint B."/>
            <person name="Krizsan K."/>
            <person name="Kiss B."/>
            <person name="Hess J."/>
            <person name="Varga T."/>
            <person name="Slot J."/>
            <person name="Riley R."/>
            <person name="Boka B."/>
            <person name="Rigling D."/>
            <person name="Barry K."/>
            <person name="Lee J."/>
            <person name="Mihaltcheva S."/>
            <person name="LaButti K."/>
            <person name="Lipzen A."/>
            <person name="Waldron R."/>
            <person name="Moloney N.M."/>
            <person name="Sperisen C."/>
            <person name="Kredics L."/>
            <person name="Vagvoelgyi C."/>
            <person name="Patrignani A."/>
            <person name="Fitzpatrick D."/>
            <person name="Nagy I."/>
            <person name="Doyle S."/>
            <person name="Anderson J.B."/>
            <person name="Grigoriev I.V."/>
            <person name="Gueldener U."/>
            <person name="Muensterkoetter M."/>
            <person name="Nagy L.G."/>
        </authorList>
    </citation>
    <scope>NUCLEOTIDE SEQUENCE [LARGE SCALE GENOMIC DNA]</scope>
    <source>
        <strain evidence="2">Ar21-2</strain>
    </source>
</reference>
<organism evidence="1 2">
    <name type="scientific">Armillaria gallica</name>
    <name type="common">Bulbous honey fungus</name>
    <name type="synonym">Armillaria bulbosa</name>
    <dbReference type="NCBI Taxonomy" id="47427"/>
    <lineage>
        <taxon>Eukaryota</taxon>
        <taxon>Fungi</taxon>
        <taxon>Dikarya</taxon>
        <taxon>Basidiomycota</taxon>
        <taxon>Agaricomycotina</taxon>
        <taxon>Agaricomycetes</taxon>
        <taxon>Agaricomycetidae</taxon>
        <taxon>Agaricales</taxon>
        <taxon>Marasmiineae</taxon>
        <taxon>Physalacriaceae</taxon>
        <taxon>Armillaria</taxon>
    </lineage>
</organism>
<proteinExistence type="predicted"/>
<dbReference type="Gene3D" id="3.90.550.10">
    <property type="entry name" value="Spore Coat Polysaccharide Biosynthesis Protein SpsA, Chain A"/>
    <property type="match status" value="1"/>
</dbReference>
<dbReference type="SUPFAM" id="SSF53448">
    <property type="entry name" value="Nucleotide-diphospho-sugar transferases"/>
    <property type="match status" value="1"/>
</dbReference>
<dbReference type="AlphaFoldDB" id="A0A2H3DHY0"/>
<dbReference type="InterPro" id="IPR029044">
    <property type="entry name" value="Nucleotide-diphossugar_trans"/>
</dbReference>
<dbReference type="OrthoDB" id="1733332at2759"/>
<dbReference type="STRING" id="47427.A0A2H3DHY0"/>